<evidence type="ECO:0000313" key="3">
    <source>
        <dbReference type="EMBL" id="WFD20489.1"/>
    </source>
</evidence>
<keyword evidence="4" id="KW-1185">Reference proteome</keyword>
<dbReference type="AlphaFoldDB" id="A0AAF0E8Z7"/>
<name>A0AAF0E8Z7_9BASI</name>
<sequence length="245" mass="26223">MESSVHCESGAIARSESLPSSLTATPDLDRSSFLSEDLGTPASACIATGRAPTKAHTLDLGLMQREALMSYLDTKEPMLFFDTMEGKAAPVSAGLPPSWLSPASLSPCDSPSTQDDHTPPPKRMRLGHSESHPPIPSRSSAARARAPRTEALRAWLLERRAQLHEAQAQVRQAQETLQAQQAHWTHVQSLVGARIAELRRHSAPAPAPAPAGLGLLGTDELDDPLWDGAPVSSVADLLEQNILCL</sequence>
<feature type="region of interest" description="Disordered" evidence="2">
    <location>
        <begin position="102"/>
        <end position="145"/>
    </location>
</feature>
<proteinExistence type="predicted"/>
<feature type="coiled-coil region" evidence="1">
    <location>
        <begin position="156"/>
        <end position="183"/>
    </location>
</feature>
<evidence type="ECO:0000313" key="4">
    <source>
        <dbReference type="Proteomes" id="UP001220961"/>
    </source>
</evidence>
<accession>A0AAF0E8Z7</accession>
<reference evidence="3" key="1">
    <citation type="submission" date="2023-03" db="EMBL/GenBank/DDBJ databases">
        <title>Mating type loci evolution in Malassezia.</title>
        <authorList>
            <person name="Coelho M.A."/>
        </authorList>
    </citation>
    <scope>NUCLEOTIDE SEQUENCE</scope>
    <source>
        <strain evidence="3">CBS 10434</strain>
    </source>
</reference>
<organism evidence="3 4">
    <name type="scientific">Malassezia caprae</name>
    <dbReference type="NCBI Taxonomy" id="1381934"/>
    <lineage>
        <taxon>Eukaryota</taxon>
        <taxon>Fungi</taxon>
        <taxon>Dikarya</taxon>
        <taxon>Basidiomycota</taxon>
        <taxon>Ustilaginomycotina</taxon>
        <taxon>Malasseziomycetes</taxon>
        <taxon>Malasseziales</taxon>
        <taxon>Malasseziaceae</taxon>
        <taxon>Malassezia</taxon>
    </lineage>
</organism>
<keyword evidence="1" id="KW-0175">Coiled coil</keyword>
<protein>
    <submittedName>
        <fullName evidence="3">Uncharacterized protein</fullName>
    </submittedName>
</protein>
<evidence type="ECO:0000256" key="1">
    <source>
        <dbReference type="SAM" id="Coils"/>
    </source>
</evidence>
<dbReference type="Proteomes" id="UP001220961">
    <property type="component" value="Chromosome 5"/>
</dbReference>
<dbReference type="EMBL" id="CP119912">
    <property type="protein sequence ID" value="WFD20489.1"/>
    <property type="molecule type" value="Genomic_DNA"/>
</dbReference>
<evidence type="ECO:0000256" key="2">
    <source>
        <dbReference type="SAM" id="MobiDB-lite"/>
    </source>
</evidence>
<gene>
    <name evidence="3" type="ORF">MCAP1_002733</name>
</gene>